<feature type="transmembrane region" description="Helical" evidence="1">
    <location>
        <begin position="36"/>
        <end position="57"/>
    </location>
</feature>
<dbReference type="AlphaFoldDB" id="L1JQA9"/>
<dbReference type="RefSeq" id="XP_005837335.1">
    <property type="nucleotide sequence ID" value="XM_005837278.1"/>
</dbReference>
<dbReference type="GeneID" id="17306916"/>
<dbReference type="OMA" id="CYAGAIA"/>
<dbReference type="Gene3D" id="1.20.120.1630">
    <property type="match status" value="1"/>
</dbReference>
<evidence type="ECO:0000256" key="1">
    <source>
        <dbReference type="SAM" id="Phobius"/>
    </source>
</evidence>
<dbReference type="PANTHER" id="PTHR32251">
    <property type="entry name" value="3-OXO-5-ALPHA-STEROID 4-DEHYDROGENASE"/>
    <property type="match status" value="1"/>
</dbReference>
<dbReference type="Proteomes" id="UP000011087">
    <property type="component" value="Unassembled WGS sequence"/>
</dbReference>
<reference evidence="2 4" key="1">
    <citation type="journal article" date="2012" name="Nature">
        <title>Algal genomes reveal evolutionary mosaicism and the fate of nucleomorphs.</title>
        <authorList>
            <consortium name="DOE Joint Genome Institute"/>
            <person name="Curtis B.A."/>
            <person name="Tanifuji G."/>
            <person name="Burki F."/>
            <person name="Gruber A."/>
            <person name="Irimia M."/>
            <person name="Maruyama S."/>
            <person name="Arias M.C."/>
            <person name="Ball S.G."/>
            <person name="Gile G.H."/>
            <person name="Hirakawa Y."/>
            <person name="Hopkins J.F."/>
            <person name="Kuo A."/>
            <person name="Rensing S.A."/>
            <person name="Schmutz J."/>
            <person name="Symeonidi A."/>
            <person name="Elias M."/>
            <person name="Eveleigh R.J."/>
            <person name="Herman E.K."/>
            <person name="Klute M.J."/>
            <person name="Nakayama T."/>
            <person name="Obornik M."/>
            <person name="Reyes-Prieto A."/>
            <person name="Armbrust E.V."/>
            <person name="Aves S.J."/>
            <person name="Beiko R.G."/>
            <person name="Coutinho P."/>
            <person name="Dacks J.B."/>
            <person name="Durnford D.G."/>
            <person name="Fast N.M."/>
            <person name="Green B.R."/>
            <person name="Grisdale C.J."/>
            <person name="Hempel F."/>
            <person name="Henrissat B."/>
            <person name="Hoppner M.P."/>
            <person name="Ishida K."/>
            <person name="Kim E."/>
            <person name="Koreny L."/>
            <person name="Kroth P.G."/>
            <person name="Liu Y."/>
            <person name="Malik S.B."/>
            <person name="Maier U.G."/>
            <person name="McRose D."/>
            <person name="Mock T."/>
            <person name="Neilson J.A."/>
            <person name="Onodera N.T."/>
            <person name="Poole A.M."/>
            <person name="Pritham E.J."/>
            <person name="Richards T.A."/>
            <person name="Rocap G."/>
            <person name="Roy S.W."/>
            <person name="Sarai C."/>
            <person name="Schaack S."/>
            <person name="Shirato S."/>
            <person name="Slamovits C.H."/>
            <person name="Spencer D.F."/>
            <person name="Suzuki S."/>
            <person name="Worden A.Z."/>
            <person name="Zauner S."/>
            <person name="Barry K."/>
            <person name="Bell C."/>
            <person name="Bharti A.K."/>
            <person name="Crow J.A."/>
            <person name="Grimwood J."/>
            <person name="Kramer R."/>
            <person name="Lindquist E."/>
            <person name="Lucas S."/>
            <person name="Salamov A."/>
            <person name="McFadden G.I."/>
            <person name="Lane C.E."/>
            <person name="Keeling P.J."/>
            <person name="Gray M.W."/>
            <person name="Grigoriev I.V."/>
            <person name="Archibald J.M."/>
        </authorList>
    </citation>
    <scope>NUCLEOTIDE SEQUENCE</scope>
    <source>
        <strain evidence="2 4">CCMP2712</strain>
    </source>
</reference>
<feature type="transmembrane region" description="Helical" evidence="1">
    <location>
        <begin position="244"/>
        <end position="262"/>
    </location>
</feature>
<gene>
    <name evidence="2" type="ORF">GUITHDRAFT_67072</name>
</gene>
<evidence type="ECO:0000313" key="4">
    <source>
        <dbReference type="Proteomes" id="UP000011087"/>
    </source>
</evidence>
<dbReference type="EnsemblProtists" id="EKX50355">
    <property type="protein sequence ID" value="EKX50355"/>
    <property type="gene ID" value="GUITHDRAFT_67072"/>
</dbReference>
<keyword evidence="4" id="KW-1185">Reference proteome</keyword>
<dbReference type="eggNOG" id="KOG4650">
    <property type="taxonomic scope" value="Eukaryota"/>
</dbReference>
<evidence type="ECO:0000313" key="3">
    <source>
        <dbReference type="EnsemblProtists" id="EKX50355"/>
    </source>
</evidence>
<feature type="transmembrane region" description="Helical" evidence="1">
    <location>
        <begin position="64"/>
        <end position="87"/>
    </location>
</feature>
<sequence length="305" mass="34209">MSASERVLSWIFPKASPPAYVVPKYVPPLVTTSLTLLYGILEGIPALFAASLLVSLLGFYRVTWFFSLGYGLSMAFMSCLSLFFFSVIQGASIPLVAMLHASLVIAWGVRLAAFLAWREFKAWPESKSRYVETNRRTGLSKKISTWVFVAIFDSLLFAPCLFHMKTPSKLEVLSWFGVVLQFVGLQVESLADQQKSLSKRERPGQFCQEGLYRFSRHVNYLGEILFWSGSYIASLGSLRNPLQLLTASAGFLAILGVMVGATNNLDRKQFDKYNGSPEYQKYIKETPKLIPFTRCLWCDSLVPSA</sequence>
<dbReference type="InterPro" id="IPR010721">
    <property type="entry name" value="UstE-like"/>
</dbReference>
<keyword evidence="1" id="KW-0812">Transmembrane</keyword>
<accession>L1JQA9</accession>
<feature type="transmembrane region" description="Helical" evidence="1">
    <location>
        <begin position="145"/>
        <end position="166"/>
    </location>
</feature>
<dbReference type="OrthoDB" id="201504at2759"/>
<dbReference type="Pfam" id="PF06966">
    <property type="entry name" value="DUF1295"/>
    <property type="match status" value="1"/>
</dbReference>
<organism evidence="2">
    <name type="scientific">Guillardia theta (strain CCMP2712)</name>
    <name type="common">Cryptophyte</name>
    <dbReference type="NCBI Taxonomy" id="905079"/>
    <lineage>
        <taxon>Eukaryota</taxon>
        <taxon>Cryptophyceae</taxon>
        <taxon>Pyrenomonadales</taxon>
        <taxon>Geminigeraceae</taxon>
        <taxon>Guillardia</taxon>
    </lineage>
</organism>
<protein>
    <recommendedName>
        <fullName evidence="5">Steroid 5-alpha reductase C-terminal domain-containing protein</fullName>
    </recommendedName>
</protein>
<dbReference type="HOGENOM" id="CLU_072711_0_0_1"/>
<evidence type="ECO:0000313" key="2">
    <source>
        <dbReference type="EMBL" id="EKX50355.1"/>
    </source>
</evidence>
<dbReference type="EMBL" id="JH992979">
    <property type="protein sequence ID" value="EKX50355.1"/>
    <property type="molecule type" value="Genomic_DNA"/>
</dbReference>
<reference evidence="4" key="2">
    <citation type="submission" date="2012-11" db="EMBL/GenBank/DDBJ databases">
        <authorList>
            <person name="Kuo A."/>
            <person name="Curtis B.A."/>
            <person name="Tanifuji G."/>
            <person name="Burki F."/>
            <person name="Gruber A."/>
            <person name="Irimia M."/>
            <person name="Maruyama S."/>
            <person name="Arias M.C."/>
            <person name="Ball S.G."/>
            <person name="Gile G.H."/>
            <person name="Hirakawa Y."/>
            <person name="Hopkins J.F."/>
            <person name="Rensing S.A."/>
            <person name="Schmutz J."/>
            <person name="Symeonidi A."/>
            <person name="Elias M."/>
            <person name="Eveleigh R.J."/>
            <person name="Herman E.K."/>
            <person name="Klute M.J."/>
            <person name="Nakayama T."/>
            <person name="Obornik M."/>
            <person name="Reyes-Prieto A."/>
            <person name="Armbrust E.V."/>
            <person name="Aves S.J."/>
            <person name="Beiko R.G."/>
            <person name="Coutinho P."/>
            <person name="Dacks J.B."/>
            <person name="Durnford D.G."/>
            <person name="Fast N.M."/>
            <person name="Green B.R."/>
            <person name="Grisdale C."/>
            <person name="Hempe F."/>
            <person name="Henrissat B."/>
            <person name="Hoppner M.P."/>
            <person name="Ishida K.-I."/>
            <person name="Kim E."/>
            <person name="Koreny L."/>
            <person name="Kroth P.G."/>
            <person name="Liu Y."/>
            <person name="Malik S.-B."/>
            <person name="Maier U.G."/>
            <person name="McRose D."/>
            <person name="Mock T."/>
            <person name="Neilson J.A."/>
            <person name="Onodera N.T."/>
            <person name="Poole A.M."/>
            <person name="Pritham E.J."/>
            <person name="Richards T.A."/>
            <person name="Rocap G."/>
            <person name="Roy S.W."/>
            <person name="Sarai C."/>
            <person name="Schaack S."/>
            <person name="Shirato S."/>
            <person name="Slamovits C.H."/>
            <person name="Spencer D.F."/>
            <person name="Suzuki S."/>
            <person name="Worden A.Z."/>
            <person name="Zauner S."/>
            <person name="Barry K."/>
            <person name="Bell C."/>
            <person name="Bharti A.K."/>
            <person name="Crow J.A."/>
            <person name="Grimwood J."/>
            <person name="Kramer R."/>
            <person name="Lindquist E."/>
            <person name="Lucas S."/>
            <person name="Salamov A."/>
            <person name="McFadden G.I."/>
            <person name="Lane C.E."/>
            <person name="Keeling P.J."/>
            <person name="Gray M.W."/>
            <person name="Grigoriev I.V."/>
            <person name="Archibald J.M."/>
        </authorList>
    </citation>
    <scope>NUCLEOTIDE SEQUENCE</scope>
    <source>
        <strain evidence="4">CCMP2712</strain>
    </source>
</reference>
<dbReference type="GO" id="GO:0016020">
    <property type="term" value="C:membrane"/>
    <property type="evidence" value="ECO:0007669"/>
    <property type="project" value="TreeGrafter"/>
</dbReference>
<proteinExistence type="predicted"/>
<keyword evidence="1" id="KW-1133">Transmembrane helix</keyword>
<dbReference type="KEGG" id="gtt:GUITHDRAFT_67072"/>
<keyword evidence="1" id="KW-0472">Membrane</keyword>
<name>L1JQA9_GUITC</name>
<dbReference type="PaxDb" id="55529-EKX50355"/>
<dbReference type="PANTHER" id="PTHR32251:SF15">
    <property type="entry name" value="3-OXO-5-ALPHA-STEROID 4-DEHYDROGENASE (DUF1295)"/>
    <property type="match status" value="1"/>
</dbReference>
<evidence type="ECO:0008006" key="5">
    <source>
        <dbReference type="Google" id="ProtNLM"/>
    </source>
</evidence>
<feature type="transmembrane region" description="Helical" evidence="1">
    <location>
        <begin position="93"/>
        <end position="117"/>
    </location>
</feature>
<reference evidence="3" key="3">
    <citation type="submission" date="2016-03" db="UniProtKB">
        <authorList>
            <consortium name="EnsemblProtists"/>
        </authorList>
    </citation>
    <scope>IDENTIFICATION</scope>
</reference>